<evidence type="ECO:0000313" key="6">
    <source>
        <dbReference type="EMBL" id="CCC82633.1"/>
    </source>
</evidence>
<dbReference type="InterPro" id="IPR051269">
    <property type="entry name" value="Fe-S_cluster_ET"/>
</dbReference>
<proteinExistence type="predicted"/>
<keyword evidence="1" id="KW-0813">Transport</keyword>
<evidence type="ECO:0000256" key="3">
    <source>
        <dbReference type="ARBA" id="ARBA00022982"/>
    </source>
</evidence>
<evidence type="ECO:0000256" key="5">
    <source>
        <dbReference type="ARBA" id="ARBA00023014"/>
    </source>
</evidence>
<dbReference type="AlphaFoldDB" id="G4RM38"/>
<keyword evidence="2" id="KW-0479">Metal-binding</keyword>
<dbReference type="Pfam" id="PF13459">
    <property type="entry name" value="Fer4_15"/>
    <property type="match status" value="1"/>
</dbReference>
<organism evidence="6 7">
    <name type="scientific">Thermoproteus tenax (strain ATCC 35583 / DSM 2078 / JCM 9277 / NBRC 100435 / Kra 1)</name>
    <dbReference type="NCBI Taxonomy" id="768679"/>
    <lineage>
        <taxon>Archaea</taxon>
        <taxon>Thermoproteota</taxon>
        <taxon>Thermoprotei</taxon>
        <taxon>Thermoproteales</taxon>
        <taxon>Thermoproteaceae</taxon>
        <taxon>Thermoproteus</taxon>
    </lineage>
</organism>
<keyword evidence="3" id="KW-0249">Electron transport</keyword>
<dbReference type="Proteomes" id="UP000002654">
    <property type="component" value="Chromosome"/>
</dbReference>
<dbReference type="Gene3D" id="3.30.70.20">
    <property type="match status" value="1"/>
</dbReference>
<keyword evidence="7" id="KW-1185">Reference proteome</keyword>
<accession>G4RM38</accession>
<dbReference type="RefSeq" id="WP_014127886.1">
    <property type="nucleotide sequence ID" value="NC_016070.1"/>
</dbReference>
<dbReference type="PATRIC" id="fig|768679.9.peg.2044"/>
<dbReference type="PANTHER" id="PTHR36923">
    <property type="entry name" value="FERREDOXIN"/>
    <property type="match status" value="1"/>
</dbReference>
<dbReference type="GO" id="GO:0046872">
    <property type="term" value="F:metal ion binding"/>
    <property type="evidence" value="ECO:0007669"/>
    <property type="project" value="UniProtKB-KW"/>
</dbReference>
<evidence type="ECO:0000256" key="2">
    <source>
        <dbReference type="ARBA" id="ARBA00022723"/>
    </source>
</evidence>
<keyword evidence="5" id="KW-0411">Iron-sulfur</keyword>
<gene>
    <name evidence="6" type="primary">fdx</name>
    <name evidence="6" type="ordered locus">TTX_2019</name>
</gene>
<evidence type="ECO:0000256" key="4">
    <source>
        <dbReference type="ARBA" id="ARBA00023004"/>
    </source>
</evidence>
<evidence type="ECO:0000313" key="7">
    <source>
        <dbReference type="Proteomes" id="UP000002654"/>
    </source>
</evidence>
<dbReference type="KEGG" id="ttn:TTX_2019"/>
<dbReference type="GO" id="GO:0051536">
    <property type="term" value="F:iron-sulfur cluster binding"/>
    <property type="evidence" value="ECO:0007669"/>
    <property type="project" value="UniProtKB-KW"/>
</dbReference>
<dbReference type="HOGENOM" id="CLU_139698_9_1_2"/>
<evidence type="ECO:0000256" key="1">
    <source>
        <dbReference type="ARBA" id="ARBA00022448"/>
    </source>
</evidence>
<dbReference type="SUPFAM" id="SSF54862">
    <property type="entry name" value="4Fe-4S ferredoxins"/>
    <property type="match status" value="1"/>
</dbReference>
<keyword evidence="4" id="KW-0408">Iron</keyword>
<protein>
    <submittedName>
        <fullName evidence="6">Ferredoxin</fullName>
    </submittedName>
</protein>
<dbReference type="PaxDb" id="768679-TTX_2019"/>
<sequence>MLRVVIRASECFACGLCYVLAPNVFVEGADGKAEIDPRFRSNTPFEGEVPDDLAPDVIRGMMTCPSKAIDIAT</sequence>
<dbReference type="eggNOG" id="arCOG00349">
    <property type="taxonomic scope" value="Archaea"/>
</dbReference>
<dbReference type="GeneID" id="11262908"/>
<dbReference type="EMBL" id="FN869859">
    <property type="protein sequence ID" value="CCC82633.1"/>
    <property type="molecule type" value="Genomic_DNA"/>
</dbReference>
<reference evidence="6 7" key="1">
    <citation type="journal article" date="2011" name="PLoS ONE">
        <title>The complete genome sequence of Thermoproteus tenax: a physiologically versatile member of the Crenarchaeota.</title>
        <authorList>
            <person name="Siebers B."/>
            <person name="Zaparty M."/>
            <person name="Raddatz G."/>
            <person name="Tjaden B."/>
            <person name="Albers S.V."/>
            <person name="Bell S.D."/>
            <person name="Blombach F."/>
            <person name="Kletzin A."/>
            <person name="Kyrpides N."/>
            <person name="Lanz C."/>
            <person name="Plagens A."/>
            <person name="Rampp M."/>
            <person name="Rosinus A."/>
            <person name="von Jan M."/>
            <person name="Makarova K.S."/>
            <person name="Klenk H.P."/>
            <person name="Schuster S.C."/>
            <person name="Hensel R."/>
        </authorList>
    </citation>
    <scope>NUCLEOTIDE SEQUENCE [LARGE SCALE GENOMIC DNA]</scope>
    <source>
        <strain evidence="7">ATCC 35583 / DSM 2078 / JCM 9277 / NBRC 100435 / Kra 1</strain>
    </source>
</reference>
<dbReference type="PANTHER" id="PTHR36923:SF3">
    <property type="entry name" value="FERREDOXIN"/>
    <property type="match status" value="1"/>
</dbReference>
<dbReference type="STRING" id="768679.TTX_2019"/>
<name>G4RM38_THETK</name>